<dbReference type="InterPro" id="IPR050239">
    <property type="entry name" value="Sigma-70_RNA_pol_init_factors"/>
</dbReference>
<sequence length="293" mass="33867">MEGKDKFQEMLKDVLEVARVQGNELGMNEIKELFGDMGLSEEQYEHIFAYLAAAHITVKGYVKTKVFEEYKEAPREKEEEDQSQEPAAEEELQPADDVALQEEERKEQLREKNSAQNVDSQYLKMYLKDLEAVKEADEAELTLLFQAVREKKDSVKERFIEVHLPKVIEIAKLYQNRGVTLEDLIQEGNIGLLCAVETLYTDTVLENETEFIEGYVRNSMEQIIYENGESSSFEQEIIDKISYIRKASENLKEELGREGNIHELARYVKISEEELIDIINMSVDGVKLSKKHD</sequence>
<name>A0A1M6XT26_9FIRM</name>
<feature type="domain" description="RNA polymerase sigma-70" evidence="2">
    <location>
        <begin position="183"/>
        <end position="196"/>
    </location>
</feature>
<dbReference type="InterPro" id="IPR000943">
    <property type="entry name" value="RNA_pol_sigma70"/>
</dbReference>
<reference evidence="3 4" key="1">
    <citation type="submission" date="2016-11" db="EMBL/GenBank/DDBJ databases">
        <authorList>
            <person name="Jaros S."/>
            <person name="Januszkiewicz K."/>
            <person name="Wedrychowicz H."/>
        </authorList>
    </citation>
    <scope>NUCLEOTIDE SEQUENCE [LARGE SCALE GENOMIC DNA]</scope>
    <source>
        <strain evidence="3 4">DSM 15929</strain>
    </source>
</reference>
<dbReference type="EMBL" id="FRAC01000023">
    <property type="protein sequence ID" value="SHL09058.1"/>
    <property type="molecule type" value="Genomic_DNA"/>
</dbReference>
<dbReference type="GO" id="GO:0003677">
    <property type="term" value="F:DNA binding"/>
    <property type="evidence" value="ECO:0007669"/>
    <property type="project" value="InterPro"/>
</dbReference>
<organism evidence="3 4">
    <name type="scientific">Anaerocolumna jejuensis DSM 15929</name>
    <dbReference type="NCBI Taxonomy" id="1121322"/>
    <lineage>
        <taxon>Bacteria</taxon>
        <taxon>Bacillati</taxon>
        <taxon>Bacillota</taxon>
        <taxon>Clostridia</taxon>
        <taxon>Lachnospirales</taxon>
        <taxon>Lachnospiraceae</taxon>
        <taxon>Anaerocolumna</taxon>
    </lineage>
</organism>
<dbReference type="InterPro" id="IPR007627">
    <property type="entry name" value="RNA_pol_sigma70_r2"/>
</dbReference>
<gene>
    <name evidence="3" type="ORF">SAMN02745136_04053</name>
</gene>
<dbReference type="GO" id="GO:0003700">
    <property type="term" value="F:DNA-binding transcription factor activity"/>
    <property type="evidence" value="ECO:0007669"/>
    <property type="project" value="InterPro"/>
</dbReference>
<dbReference type="Gene3D" id="1.10.10.10">
    <property type="entry name" value="Winged helix-like DNA-binding domain superfamily/Winged helix DNA-binding domain"/>
    <property type="match status" value="1"/>
</dbReference>
<dbReference type="PROSITE" id="PS00715">
    <property type="entry name" value="SIGMA70_1"/>
    <property type="match status" value="1"/>
</dbReference>
<feature type="region of interest" description="Disordered" evidence="1">
    <location>
        <begin position="72"/>
        <end position="113"/>
    </location>
</feature>
<dbReference type="Gene3D" id="1.20.120.1810">
    <property type="match status" value="1"/>
</dbReference>
<feature type="compositionally biased region" description="Basic and acidic residues" evidence="1">
    <location>
        <begin position="102"/>
        <end position="113"/>
    </location>
</feature>
<dbReference type="SUPFAM" id="SSF88946">
    <property type="entry name" value="Sigma2 domain of RNA polymerase sigma factors"/>
    <property type="match status" value="1"/>
</dbReference>
<dbReference type="OrthoDB" id="2064505at2"/>
<evidence type="ECO:0000259" key="2">
    <source>
        <dbReference type="PROSITE" id="PS00715"/>
    </source>
</evidence>
<feature type="compositionally biased region" description="Acidic residues" evidence="1">
    <location>
        <begin position="78"/>
        <end position="94"/>
    </location>
</feature>
<dbReference type="AlphaFoldDB" id="A0A1M6XT26"/>
<dbReference type="PANTHER" id="PTHR30603:SF47">
    <property type="entry name" value="RNA POLYMERASE SIGMA FACTOR SIGD, CHLOROPLASTIC"/>
    <property type="match status" value="1"/>
</dbReference>
<dbReference type="RefSeq" id="WP_073278678.1">
    <property type="nucleotide sequence ID" value="NZ_FRAC01000023.1"/>
</dbReference>
<dbReference type="SUPFAM" id="SSF88659">
    <property type="entry name" value="Sigma3 and sigma4 domains of RNA polymerase sigma factors"/>
    <property type="match status" value="1"/>
</dbReference>
<keyword evidence="4" id="KW-1185">Reference proteome</keyword>
<dbReference type="PANTHER" id="PTHR30603">
    <property type="entry name" value="RNA POLYMERASE SIGMA FACTOR RPO"/>
    <property type="match status" value="1"/>
</dbReference>
<dbReference type="Pfam" id="PF04542">
    <property type="entry name" value="Sigma70_r2"/>
    <property type="match status" value="1"/>
</dbReference>
<proteinExistence type="predicted"/>
<evidence type="ECO:0000313" key="3">
    <source>
        <dbReference type="EMBL" id="SHL09058.1"/>
    </source>
</evidence>
<protein>
    <submittedName>
        <fullName evidence="3">RNA polymerase primary sigma factor</fullName>
    </submittedName>
</protein>
<dbReference type="STRING" id="1121322.SAMN02745136_04053"/>
<dbReference type="InterPro" id="IPR036388">
    <property type="entry name" value="WH-like_DNA-bd_sf"/>
</dbReference>
<dbReference type="Proteomes" id="UP000184386">
    <property type="component" value="Unassembled WGS sequence"/>
</dbReference>
<accession>A0A1M6XT26</accession>
<dbReference type="GO" id="GO:0006352">
    <property type="term" value="P:DNA-templated transcription initiation"/>
    <property type="evidence" value="ECO:0007669"/>
    <property type="project" value="InterPro"/>
</dbReference>
<dbReference type="InterPro" id="IPR013324">
    <property type="entry name" value="RNA_pol_sigma_r3/r4-like"/>
</dbReference>
<dbReference type="InterPro" id="IPR013325">
    <property type="entry name" value="RNA_pol_sigma_r2"/>
</dbReference>
<evidence type="ECO:0000313" key="4">
    <source>
        <dbReference type="Proteomes" id="UP000184386"/>
    </source>
</evidence>
<evidence type="ECO:0000256" key="1">
    <source>
        <dbReference type="SAM" id="MobiDB-lite"/>
    </source>
</evidence>